<protein>
    <recommendedName>
        <fullName evidence="2">histidine kinase</fullName>
        <ecNumber evidence="2">2.7.13.3</ecNumber>
    </recommendedName>
</protein>
<comment type="catalytic activity">
    <reaction evidence="1">
        <text>ATP + protein L-histidine = ADP + protein N-phospho-L-histidine.</text>
        <dbReference type="EC" id="2.7.13.3"/>
    </reaction>
</comment>
<dbReference type="Gene3D" id="1.10.287.130">
    <property type="match status" value="1"/>
</dbReference>
<organism evidence="10 11">
    <name type="scientific">Croceimicrobium hydrocarbonivorans</name>
    <dbReference type="NCBI Taxonomy" id="2761580"/>
    <lineage>
        <taxon>Bacteria</taxon>
        <taxon>Pseudomonadati</taxon>
        <taxon>Bacteroidota</taxon>
        <taxon>Flavobacteriia</taxon>
        <taxon>Flavobacteriales</taxon>
        <taxon>Owenweeksiaceae</taxon>
        <taxon>Croceimicrobium</taxon>
    </lineage>
</organism>
<dbReference type="NCBIfam" id="TIGR00229">
    <property type="entry name" value="sensory_box"/>
    <property type="match status" value="1"/>
</dbReference>
<feature type="modified residue" description="4-aspartylphosphate" evidence="4">
    <location>
        <position position="641"/>
    </location>
</feature>
<dbReference type="Proteomes" id="UP000516305">
    <property type="component" value="Chromosome"/>
</dbReference>
<dbReference type="EC" id="2.7.13.3" evidence="2"/>
<evidence type="ECO:0000259" key="6">
    <source>
        <dbReference type="PROSITE" id="PS50109"/>
    </source>
</evidence>
<dbReference type="SMART" id="SM00448">
    <property type="entry name" value="REC"/>
    <property type="match status" value="1"/>
</dbReference>
<dbReference type="PROSITE" id="PS50113">
    <property type="entry name" value="PAC"/>
    <property type="match status" value="1"/>
</dbReference>
<dbReference type="InterPro" id="IPR001610">
    <property type="entry name" value="PAC"/>
</dbReference>
<reference evidence="10 11" key="1">
    <citation type="submission" date="2020-08" db="EMBL/GenBank/DDBJ databases">
        <title>Croceimicrobium hydrocarbonivorans gen. nov., sp. nov., a novel marine bacterium isolated from a bacterial consortium that degrades polyethylene terephthalate.</title>
        <authorList>
            <person name="Liu R."/>
        </authorList>
    </citation>
    <scope>NUCLEOTIDE SEQUENCE [LARGE SCALE GENOMIC DNA]</scope>
    <source>
        <strain evidence="10 11">A20-9</strain>
    </source>
</reference>
<dbReference type="CDD" id="cd17546">
    <property type="entry name" value="REC_hyHK_CKI1_RcsC-like"/>
    <property type="match status" value="1"/>
</dbReference>
<dbReference type="InterPro" id="IPR004358">
    <property type="entry name" value="Sig_transdc_His_kin-like_C"/>
</dbReference>
<dbReference type="InterPro" id="IPR000700">
    <property type="entry name" value="PAS-assoc_C"/>
</dbReference>
<feature type="domain" description="Response regulatory" evidence="7">
    <location>
        <begin position="592"/>
        <end position="710"/>
    </location>
</feature>
<dbReference type="InterPro" id="IPR035965">
    <property type="entry name" value="PAS-like_dom_sf"/>
</dbReference>
<dbReference type="Gene3D" id="3.40.50.2300">
    <property type="match status" value="1"/>
</dbReference>
<dbReference type="InterPro" id="IPR000014">
    <property type="entry name" value="PAS"/>
</dbReference>
<dbReference type="PROSITE" id="PS50110">
    <property type="entry name" value="RESPONSE_REGULATORY"/>
    <property type="match status" value="1"/>
</dbReference>
<name>A0A7H0VJP7_9FLAO</name>
<evidence type="ECO:0000256" key="2">
    <source>
        <dbReference type="ARBA" id="ARBA00012438"/>
    </source>
</evidence>
<dbReference type="Gene3D" id="3.30.450.20">
    <property type="entry name" value="PAS domain"/>
    <property type="match status" value="2"/>
</dbReference>
<feature type="domain" description="PAC" evidence="9">
    <location>
        <begin position="152"/>
        <end position="204"/>
    </location>
</feature>
<dbReference type="GO" id="GO:0006355">
    <property type="term" value="P:regulation of DNA-templated transcription"/>
    <property type="evidence" value="ECO:0007669"/>
    <property type="project" value="InterPro"/>
</dbReference>
<dbReference type="AlphaFoldDB" id="A0A7H0VJP7"/>
<keyword evidence="5" id="KW-0175">Coiled coil</keyword>
<dbReference type="SUPFAM" id="SSF47384">
    <property type="entry name" value="Homodimeric domain of signal transducing histidine kinase"/>
    <property type="match status" value="1"/>
</dbReference>
<feature type="domain" description="Histidine kinase" evidence="6">
    <location>
        <begin position="347"/>
        <end position="569"/>
    </location>
</feature>
<dbReference type="PROSITE" id="PS50109">
    <property type="entry name" value="HIS_KIN"/>
    <property type="match status" value="1"/>
</dbReference>
<dbReference type="PANTHER" id="PTHR45339">
    <property type="entry name" value="HYBRID SIGNAL TRANSDUCTION HISTIDINE KINASE J"/>
    <property type="match status" value="1"/>
</dbReference>
<dbReference type="Pfam" id="PF00072">
    <property type="entry name" value="Response_reg"/>
    <property type="match status" value="1"/>
</dbReference>
<dbReference type="InterPro" id="IPR003661">
    <property type="entry name" value="HisK_dim/P_dom"/>
</dbReference>
<evidence type="ECO:0000256" key="3">
    <source>
        <dbReference type="ARBA" id="ARBA00022553"/>
    </source>
</evidence>
<evidence type="ECO:0000256" key="4">
    <source>
        <dbReference type="PROSITE-ProRule" id="PRU00169"/>
    </source>
</evidence>
<dbReference type="Pfam" id="PF00989">
    <property type="entry name" value="PAS"/>
    <property type="match status" value="1"/>
</dbReference>
<dbReference type="PANTHER" id="PTHR45339:SF5">
    <property type="entry name" value="HISTIDINE KINASE"/>
    <property type="match status" value="1"/>
</dbReference>
<gene>
    <name evidence="10" type="ORF">H4K34_08895</name>
</gene>
<evidence type="ECO:0000259" key="7">
    <source>
        <dbReference type="PROSITE" id="PS50110"/>
    </source>
</evidence>
<evidence type="ECO:0000313" key="11">
    <source>
        <dbReference type="Proteomes" id="UP000516305"/>
    </source>
</evidence>
<dbReference type="SUPFAM" id="SSF52172">
    <property type="entry name" value="CheY-like"/>
    <property type="match status" value="1"/>
</dbReference>
<dbReference type="InterPro" id="IPR001789">
    <property type="entry name" value="Sig_transdc_resp-reg_receiver"/>
</dbReference>
<dbReference type="SMART" id="SM00086">
    <property type="entry name" value="PAC"/>
    <property type="match status" value="2"/>
</dbReference>
<evidence type="ECO:0000259" key="9">
    <source>
        <dbReference type="PROSITE" id="PS50113"/>
    </source>
</evidence>
<sequence length="715" mass="81345">MKNTDLHRLLRRQIRKYLNDDEEIPAGFLKAVNQAYLDFDQDIKQAENILELSSQELFRANRELRKTIETKAAEADALSARLSRIVNNVQEVIFQTDINGCWTFLNSAWERITGYSVEESLGTSFTTMVYPEDKETSMYHLSELVNGTETTSRYNLRYITKSGETRWTEAIVTLDLDPDGRLLGASGTLTDINARYVAEEKLRQASYNLNQAQALTKLGSFEHPISANGNSYWSSQMFRLLNQPGINAPQLSDLLEVVDEPWREKLSIAFNQLIEDNQEFRMEVSVNQEKAWMLVRAEKQKGRLSSGEVITGTLMDITERKGFEKELIAAKLMAEKALAAKSDFLSNMSHEIRTPMNAIVGLTEILLQEKNLDPTVLRNLELIEYSADNLLVIINDILDYSKIEANKVELEQIPFDLRNLLNKLLETWQLKARHNKVELLLEIDDQIPDQLLGDPYRLNQILLNLISNALKFTREGAVKTSVQVKLNKGEEWDILFKVQDSGIGISAEKLGSIFESFTQAYTDTTRNFGGTGLGLAISKRLVELQGGEIWVESKIGEGSCFYFNVILHESHESARKDPELEADLSNGLNGIEILVAEDNKVNQMLIMQVCKNWNALIEIADNGKIALEKSREKEYDVILMDLQMPEMNGFEAVQNIRHDESNRNFKTPILALTADAMPETKNYVKRNGFNGYITKPFKSEELLKEITICMEQNQK</sequence>
<feature type="domain" description="PAS" evidence="8">
    <location>
        <begin position="78"/>
        <end position="148"/>
    </location>
</feature>
<dbReference type="Pfam" id="PF00512">
    <property type="entry name" value="HisKA"/>
    <property type="match status" value="1"/>
</dbReference>
<dbReference type="CDD" id="cd00082">
    <property type="entry name" value="HisKA"/>
    <property type="match status" value="1"/>
</dbReference>
<dbReference type="GO" id="GO:0000155">
    <property type="term" value="F:phosphorelay sensor kinase activity"/>
    <property type="evidence" value="ECO:0007669"/>
    <property type="project" value="InterPro"/>
</dbReference>
<evidence type="ECO:0000256" key="1">
    <source>
        <dbReference type="ARBA" id="ARBA00000085"/>
    </source>
</evidence>
<accession>A0A7H0VJP7</accession>
<dbReference type="Gene3D" id="3.30.565.10">
    <property type="entry name" value="Histidine kinase-like ATPase, C-terminal domain"/>
    <property type="match status" value="1"/>
</dbReference>
<dbReference type="InterPro" id="IPR036097">
    <property type="entry name" value="HisK_dim/P_sf"/>
</dbReference>
<dbReference type="InterPro" id="IPR013767">
    <property type="entry name" value="PAS_fold"/>
</dbReference>
<dbReference type="Pfam" id="PF02518">
    <property type="entry name" value="HATPase_c"/>
    <property type="match status" value="1"/>
</dbReference>
<dbReference type="InterPro" id="IPR003594">
    <property type="entry name" value="HATPase_dom"/>
</dbReference>
<feature type="coiled-coil region" evidence="5">
    <location>
        <begin position="43"/>
        <end position="81"/>
    </location>
</feature>
<dbReference type="PRINTS" id="PR00344">
    <property type="entry name" value="BCTRLSENSOR"/>
</dbReference>
<dbReference type="FunFam" id="3.30.565.10:FF:000010">
    <property type="entry name" value="Sensor histidine kinase RcsC"/>
    <property type="match status" value="1"/>
</dbReference>
<keyword evidence="3 4" id="KW-0597">Phosphoprotein</keyword>
<dbReference type="PROSITE" id="PS50112">
    <property type="entry name" value="PAS"/>
    <property type="match status" value="1"/>
</dbReference>
<proteinExistence type="predicted"/>
<dbReference type="CDD" id="cd00130">
    <property type="entry name" value="PAS"/>
    <property type="match status" value="1"/>
</dbReference>
<dbReference type="SMART" id="SM00387">
    <property type="entry name" value="HATPase_c"/>
    <property type="match status" value="1"/>
</dbReference>
<dbReference type="RefSeq" id="WP_210760471.1">
    <property type="nucleotide sequence ID" value="NZ_CP060139.1"/>
</dbReference>
<dbReference type="InterPro" id="IPR011006">
    <property type="entry name" value="CheY-like_superfamily"/>
</dbReference>
<dbReference type="KEGG" id="chyd:H4K34_08895"/>
<evidence type="ECO:0000313" key="10">
    <source>
        <dbReference type="EMBL" id="QNR25945.1"/>
    </source>
</evidence>
<dbReference type="SUPFAM" id="SSF55874">
    <property type="entry name" value="ATPase domain of HSP90 chaperone/DNA topoisomerase II/histidine kinase"/>
    <property type="match status" value="1"/>
</dbReference>
<evidence type="ECO:0000256" key="5">
    <source>
        <dbReference type="SAM" id="Coils"/>
    </source>
</evidence>
<dbReference type="InterPro" id="IPR036890">
    <property type="entry name" value="HATPase_C_sf"/>
</dbReference>
<keyword evidence="11" id="KW-1185">Reference proteome</keyword>
<dbReference type="EMBL" id="CP060139">
    <property type="protein sequence ID" value="QNR25945.1"/>
    <property type="molecule type" value="Genomic_DNA"/>
</dbReference>
<dbReference type="SMART" id="SM00091">
    <property type="entry name" value="PAS"/>
    <property type="match status" value="2"/>
</dbReference>
<evidence type="ECO:0000259" key="8">
    <source>
        <dbReference type="PROSITE" id="PS50112"/>
    </source>
</evidence>
<dbReference type="SMART" id="SM00388">
    <property type="entry name" value="HisKA"/>
    <property type="match status" value="1"/>
</dbReference>
<dbReference type="CDD" id="cd16922">
    <property type="entry name" value="HATPase_EvgS-ArcB-TorS-like"/>
    <property type="match status" value="1"/>
</dbReference>
<dbReference type="SUPFAM" id="SSF55785">
    <property type="entry name" value="PYP-like sensor domain (PAS domain)"/>
    <property type="match status" value="1"/>
</dbReference>
<dbReference type="InterPro" id="IPR005467">
    <property type="entry name" value="His_kinase_dom"/>
</dbReference>